<sequence>MPSAIFSAIQRGNRRYQNPQVEQWHATVASYNVHKCVGADGKFDPERVATVINELDADIIALQEADERFGRRAGLLDLRGLENTAKLVPVFQSDHAHSHGWHGNIILAREGLVSKVRSLKLPGVEPRGALIADLEIKGAKLRIIAAHLGLLRRSRAKQAETLLDAARADEGPTILMGDLNEWRVARRSSLMSLLPHFGPLDVALPSFPSRMPFLALDRILASPQQIISSIEVHDSLLARKASDHLPIKARIDLTPPVHLP</sequence>
<feature type="domain" description="Endonuclease/exonuclease/phosphatase" evidence="1">
    <location>
        <begin position="29"/>
        <end position="244"/>
    </location>
</feature>
<dbReference type="GO" id="GO:0006506">
    <property type="term" value="P:GPI anchor biosynthetic process"/>
    <property type="evidence" value="ECO:0007669"/>
    <property type="project" value="TreeGrafter"/>
</dbReference>
<name>A0A8J3DKY0_9HYPH</name>
<dbReference type="GO" id="GO:0016020">
    <property type="term" value="C:membrane"/>
    <property type="evidence" value="ECO:0007669"/>
    <property type="project" value="GOC"/>
</dbReference>
<dbReference type="PANTHER" id="PTHR14859">
    <property type="entry name" value="CALCOFLUOR WHITE HYPERSENSITIVE PROTEIN PRECURSOR"/>
    <property type="match status" value="1"/>
</dbReference>
<evidence type="ECO:0000313" key="3">
    <source>
        <dbReference type="Proteomes" id="UP000641137"/>
    </source>
</evidence>
<dbReference type="AlphaFoldDB" id="A0A8J3DKY0"/>
<gene>
    <name evidence="2" type="ORF">GCM10010136_29450</name>
</gene>
<accession>A0A8J3DKY0</accession>
<dbReference type="Pfam" id="PF03372">
    <property type="entry name" value="Exo_endo_phos"/>
    <property type="match status" value="1"/>
</dbReference>
<comment type="caution">
    <text evidence="2">The sequence shown here is derived from an EMBL/GenBank/DDBJ whole genome shotgun (WGS) entry which is preliminary data.</text>
</comment>
<dbReference type="Gene3D" id="3.60.10.10">
    <property type="entry name" value="Endonuclease/exonuclease/phosphatase"/>
    <property type="match status" value="1"/>
</dbReference>
<evidence type="ECO:0000259" key="1">
    <source>
        <dbReference type="Pfam" id="PF03372"/>
    </source>
</evidence>
<proteinExistence type="predicted"/>
<keyword evidence="3" id="KW-1185">Reference proteome</keyword>
<reference evidence="2" key="2">
    <citation type="submission" date="2020-09" db="EMBL/GenBank/DDBJ databases">
        <authorList>
            <person name="Sun Q."/>
            <person name="Kim S."/>
        </authorList>
    </citation>
    <scope>NUCLEOTIDE SEQUENCE</scope>
    <source>
        <strain evidence="2">KCTC 42097</strain>
    </source>
</reference>
<dbReference type="InterPro" id="IPR005135">
    <property type="entry name" value="Endo/exonuclease/phosphatase"/>
</dbReference>
<dbReference type="SUPFAM" id="SSF56219">
    <property type="entry name" value="DNase I-like"/>
    <property type="match status" value="1"/>
</dbReference>
<protein>
    <submittedName>
        <fullName evidence="2">Diguanylate cyclase</fullName>
    </submittedName>
</protein>
<evidence type="ECO:0000313" key="2">
    <source>
        <dbReference type="EMBL" id="GHC77911.1"/>
    </source>
</evidence>
<dbReference type="EMBL" id="BMZO01000010">
    <property type="protein sequence ID" value="GHC77911.1"/>
    <property type="molecule type" value="Genomic_DNA"/>
</dbReference>
<dbReference type="InterPro" id="IPR051916">
    <property type="entry name" value="GPI-anchor_lipid_remodeler"/>
</dbReference>
<dbReference type="Proteomes" id="UP000641137">
    <property type="component" value="Unassembled WGS sequence"/>
</dbReference>
<dbReference type="InterPro" id="IPR036691">
    <property type="entry name" value="Endo/exonu/phosph_ase_sf"/>
</dbReference>
<organism evidence="2 3">
    <name type="scientific">Limoniibacter endophyticus</name>
    <dbReference type="NCBI Taxonomy" id="1565040"/>
    <lineage>
        <taxon>Bacteria</taxon>
        <taxon>Pseudomonadati</taxon>
        <taxon>Pseudomonadota</taxon>
        <taxon>Alphaproteobacteria</taxon>
        <taxon>Hyphomicrobiales</taxon>
        <taxon>Bartonellaceae</taxon>
        <taxon>Limoniibacter</taxon>
    </lineage>
</organism>
<reference evidence="2" key="1">
    <citation type="journal article" date="2014" name="Int. J. Syst. Evol. Microbiol.">
        <title>Complete genome sequence of Corynebacterium casei LMG S-19264T (=DSM 44701T), isolated from a smear-ripened cheese.</title>
        <authorList>
            <consortium name="US DOE Joint Genome Institute (JGI-PGF)"/>
            <person name="Walter F."/>
            <person name="Albersmeier A."/>
            <person name="Kalinowski J."/>
            <person name="Ruckert C."/>
        </authorList>
    </citation>
    <scope>NUCLEOTIDE SEQUENCE</scope>
    <source>
        <strain evidence="2">KCTC 42097</strain>
    </source>
</reference>
<dbReference type="PANTHER" id="PTHR14859:SF15">
    <property type="entry name" value="ENDONUCLEASE_EXONUCLEASE_PHOSPHATASE DOMAIN-CONTAINING PROTEIN"/>
    <property type="match status" value="1"/>
</dbReference>
<dbReference type="GO" id="GO:0003824">
    <property type="term" value="F:catalytic activity"/>
    <property type="evidence" value="ECO:0007669"/>
    <property type="project" value="InterPro"/>
</dbReference>